<dbReference type="Proteomes" id="UP000299102">
    <property type="component" value="Unassembled WGS sequence"/>
</dbReference>
<comment type="caution">
    <text evidence="1">The sequence shown here is derived from an EMBL/GenBank/DDBJ whole genome shotgun (WGS) entry which is preliminary data.</text>
</comment>
<dbReference type="EMBL" id="BGZK01000272">
    <property type="protein sequence ID" value="GBP33318.1"/>
    <property type="molecule type" value="Genomic_DNA"/>
</dbReference>
<accession>A0A4C1V3D6</accession>
<evidence type="ECO:0000313" key="1">
    <source>
        <dbReference type="EMBL" id="GBP33318.1"/>
    </source>
</evidence>
<evidence type="ECO:0000313" key="2">
    <source>
        <dbReference type="Proteomes" id="UP000299102"/>
    </source>
</evidence>
<proteinExistence type="predicted"/>
<keyword evidence="2" id="KW-1185">Reference proteome</keyword>
<name>A0A4C1V3D6_EUMVA</name>
<dbReference type="AlphaFoldDB" id="A0A4C1V3D6"/>
<reference evidence="1 2" key="1">
    <citation type="journal article" date="2019" name="Commun. Biol.">
        <title>The bagworm genome reveals a unique fibroin gene that provides high tensile strength.</title>
        <authorList>
            <person name="Kono N."/>
            <person name="Nakamura H."/>
            <person name="Ohtoshi R."/>
            <person name="Tomita M."/>
            <person name="Numata K."/>
            <person name="Arakawa K."/>
        </authorList>
    </citation>
    <scope>NUCLEOTIDE SEQUENCE [LARGE SCALE GENOMIC DNA]</scope>
</reference>
<gene>
    <name evidence="1" type="ORF">EVAR_30906_1</name>
</gene>
<sequence>MENYYPDWMYEIQKKNLPIIATLDNREQLLAVPKLESSSGKHQAKAVSTAHFDWSLHDKVQIMWCDTTASNAGRFNRACTFLGRTFEKELLLFACRHHVYELVLKTVFKNYDEANF</sequence>
<dbReference type="OrthoDB" id="6626714at2759"/>
<evidence type="ECO:0008006" key="3">
    <source>
        <dbReference type="Google" id="ProtNLM"/>
    </source>
</evidence>
<organism evidence="1 2">
    <name type="scientific">Eumeta variegata</name>
    <name type="common">Bagworm moth</name>
    <name type="synonym">Eumeta japonica</name>
    <dbReference type="NCBI Taxonomy" id="151549"/>
    <lineage>
        <taxon>Eukaryota</taxon>
        <taxon>Metazoa</taxon>
        <taxon>Ecdysozoa</taxon>
        <taxon>Arthropoda</taxon>
        <taxon>Hexapoda</taxon>
        <taxon>Insecta</taxon>
        <taxon>Pterygota</taxon>
        <taxon>Neoptera</taxon>
        <taxon>Endopterygota</taxon>
        <taxon>Lepidoptera</taxon>
        <taxon>Glossata</taxon>
        <taxon>Ditrysia</taxon>
        <taxon>Tineoidea</taxon>
        <taxon>Psychidae</taxon>
        <taxon>Oiketicinae</taxon>
        <taxon>Eumeta</taxon>
    </lineage>
</organism>
<protein>
    <recommendedName>
        <fullName evidence="3">MULE transposase domain-containing protein</fullName>
    </recommendedName>
</protein>